<evidence type="ECO:0000313" key="12">
    <source>
        <dbReference type="Proteomes" id="UP001642406"/>
    </source>
</evidence>
<proteinExistence type="inferred from homology"/>
<feature type="domain" description="BAH" evidence="10">
    <location>
        <begin position="618"/>
        <end position="736"/>
    </location>
</feature>
<gene>
    <name evidence="11" type="ORF">SBRCBS47491_009537</name>
</gene>
<evidence type="ECO:0000256" key="3">
    <source>
        <dbReference type="ARBA" id="ARBA00022603"/>
    </source>
</evidence>
<reference evidence="11 12" key="1">
    <citation type="submission" date="2024-01" db="EMBL/GenBank/DDBJ databases">
        <authorList>
            <person name="Allen C."/>
            <person name="Tagirdzhanova G."/>
        </authorList>
    </citation>
    <scope>NUCLEOTIDE SEQUENCE [LARGE SCALE GENOMIC DNA]</scope>
</reference>
<comment type="similarity">
    <text evidence="8">Belongs to the class I-like SAM-binding methyltransferase superfamily. C5-methyltransferase family.</text>
</comment>
<dbReference type="PANTHER" id="PTHR10629:SF54">
    <property type="entry name" value="DNA METHYLTRANSFERASE DIM-2"/>
    <property type="match status" value="1"/>
</dbReference>
<evidence type="ECO:0000313" key="11">
    <source>
        <dbReference type="EMBL" id="CAK7236144.1"/>
    </source>
</evidence>
<evidence type="ECO:0000259" key="10">
    <source>
        <dbReference type="PROSITE" id="PS51038"/>
    </source>
</evidence>
<dbReference type="Proteomes" id="UP001642406">
    <property type="component" value="Unassembled WGS sequence"/>
</dbReference>
<dbReference type="EMBL" id="CAWUHC010000153">
    <property type="protein sequence ID" value="CAK7236144.1"/>
    <property type="molecule type" value="Genomic_DNA"/>
</dbReference>
<dbReference type="PROSITE" id="PS00094">
    <property type="entry name" value="C5_MTASE_1"/>
    <property type="match status" value="1"/>
</dbReference>
<evidence type="ECO:0000256" key="1">
    <source>
        <dbReference type="ARBA" id="ARBA00004123"/>
    </source>
</evidence>
<keyword evidence="7" id="KW-0539">Nucleus</keyword>
<dbReference type="InterPro" id="IPR029063">
    <property type="entry name" value="SAM-dependent_MTases_sf"/>
</dbReference>
<evidence type="ECO:0000256" key="6">
    <source>
        <dbReference type="ARBA" id="ARBA00023125"/>
    </source>
</evidence>
<dbReference type="InterPro" id="IPR001525">
    <property type="entry name" value="C5_MeTfrase"/>
</dbReference>
<evidence type="ECO:0000256" key="7">
    <source>
        <dbReference type="ARBA" id="ARBA00023242"/>
    </source>
</evidence>
<dbReference type="Pfam" id="PF25423">
    <property type="entry name" value="DUF7893"/>
    <property type="match status" value="1"/>
</dbReference>
<feature type="domain" description="BAH" evidence="10">
    <location>
        <begin position="440"/>
        <end position="577"/>
    </location>
</feature>
<evidence type="ECO:0000256" key="8">
    <source>
        <dbReference type="PROSITE-ProRule" id="PRU01016"/>
    </source>
</evidence>
<dbReference type="SUPFAM" id="SSF53335">
    <property type="entry name" value="S-adenosyl-L-methionine-dependent methyltransferases"/>
    <property type="match status" value="1"/>
</dbReference>
<evidence type="ECO:0000256" key="9">
    <source>
        <dbReference type="SAM" id="MobiDB-lite"/>
    </source>
</evidence>
<feature type="compositionally biased region" description="Low complexity" evidence="9">
    <location>
        <begin position="1347"/>
        <end position="1356"/>
    </location>
</feature>
<dbReference type="InterPro" id="IPR001025">
    <property type="entry name" value="BAH_dom"/>
</dbReference>
<organism evidence="11 12">
    <name type="scientific">Sporothrix bragantina</name>
    <dbReference type="NCBI Taxonomy" id="671064"/>
    <lineage>
        <taxon>Eukaryota</taxon>
        <taxon>Fungi</taxon>
        <taxon>Dikarya</taxon>
        <taxon>Ascomycota</taxon>
        <taxon>Pezizomycotina</taxon>
        <taxon>Sordariomycetes</taxon>
        <taxon>Sordariomycetidae</taxon>
        <taxon>Ophiostomatales</taxon>
        <taxon>Ophiostomataceae</taxon>
        <taxon>Sporothrix</taxon>
    </lineage>
</organism>
<dbReference type="InterPro" id="IPR018117">
    <property type="entry name" value="C5_DNA_meth_AS"/>
</dbReference>
<keyword evidence="4 8" id="KW-0808">Transferase</keyword>
<keyword evidence="3 8" id="KW-0489">Methyltransferase</keyword>
<protein>
    <recommendedName>
        <fullName evidence="2">DNA (cytosine-5-)-methyltransferase</fullName>
        <ecNumber evidence="2">2.1.1.37</ecNumber>
    </recommendedName>
</protein>
<keyword evidence="6" id="KW-0238">DNA-binding</keyword>
<dbReference type="Gene3D" id="3.40.50.150">
    <property type="entry name" value="Vaccinia Virus protein VP39"/>
    <property type="match status" value="1"/>
</dbReference>
<sequence>MPRLFSPDDLMESVEEHFDSPSFWRETSEANNFPDDISEQTLAFDEDGLPPETDVTTAVVQAIQDRESQAPKASSPEIDRAKQRPLVIDLSESTVVNPRSAAANFEPPMSVTRERHARDVLVRLAESVNLNLVGRANGTKQKCSVPDFIYIDLDEFEIYTDTADTRNRLRSLHLLATSTAGVNQMYFDGILSVGTTRLYVQRVPFREAPVDRYGTEFDTVRGHISIRSTMNQGREVYYRLGKPSNIYSRFYKPYLWVADLCKHFIDFVDDAVARDRDVRVSHFRLQFAKWLQKTHAKSPAVASWRAEYGVGRNDFAPAIAAYGKYLLRETADVMEDQVVCRLGIFKEIQSSFYKTHKARIPEGHPVDTNGQPLTPLPTVVTPYMHHMFKDLAIGDYLQSTPGKHAPMAIGGNLVLPQKRMPFITGTSASSSPPLLAHRIKNIQPGDLISTLSDDATTGSKWLASAEKSPYWYALVHRVIEPPPHKRGERSFHVVWLYRPEHTPCGSMKYPWPNELFMCDHCTCDEADDGDDEPFGSIAESEVTGIHSIEWFGGPDTTADFFVRQTYLHGERSWVQLKLGHIFCKNSIAESLRPEGAFASHFGTAQNPVESIGVFENTPDYNVGDTVLVLRSRKSPRSEPYEIVSVPGLDKDFCLRRLLRRNEVDPSARKAPPNELVYTDDIIELSKNARILGRCVVRIFSESTKIIPTPYNRGGVGNMFYMSYRMEKTPKTVGSDIPWHTTSKSSDYDIRFLPLDAAKDAPNLRQGFNPSTPVPRLRAMELFCGCGNLGRGIEDAGATETRCANDIWPVAIHTFMANVASPDRVQPFIGSADTLLERAIRDNPSSLMAAGIPAPGDIDFISGGSPCQGFSSLTMNKATKQQFKNRSMVASFASFVDLYRPKFGILENVPAIVNNGGKTGASTKKDQGRIREDIFGQLICSLLGLGYQLRIMLGNAWIYGVPQRRQRVFLIFAAPGFALPDIPLPSHTTPADLGIGSQRTVGRLATGEWITGAGHEDMVTAFPFVSAGEATADLDKVNITDGIVDICVRQPDHRILPRVTDHLKAKMAAIPTQPYGMGLMQARHLDYFAKLLAASAGGKKPLFNKRELSLPVTRAYMRTNPTRFFQTVRTSCTVADAWSAGVLHWREPRPLSVLEVRRAQGLPDDDVLLGGSKVDQWKMVGNAVARQIALALGLSLREAWLGTLCEDRRPAKATTGAFEEETVEDPVPATTTTTTTTAAMITTVMPTTTTTTTKRAHSAAEAQDTVGEMPIRQNRIFQTSVRRKSTSTSDPKHSAVAAEFVNITGSDGYRTLKRARSESASQSLDTSDEDVVESKHRRRAGNDNVGDRSSNSRISRSVVATDTDEDECFVLVRGDL</sequence>
<feature type="active site" evidence="8">
    <location>
        <position position="866"/>
    </location>
</feature>
<dbReference type="PANTHER" id="PTHR10629">
    <property type="entry name" value="CYTOSINE-SPECIFIC METHYLTRANSFERASE"/>
    <property type="match status" value="1"/>
</dbReference>
<comment type="subcellular location">
    <subcellularLocation>
        <location evidence="1">Nucleus</location>
    </subcellularLocation>
</comment>
<keyword evidence="5 8" id="KW-0949">S-adenosyl-L-methionine</keyword>
<dbReference type="PROSITE" id="PS51038">
    <property type="entry name" value="BAH"/>
    <property type="match status" value="2"/>
</dbReference>
<evidence type="ECO:0000256" key="4">
    <source>
        <dbReference type="ARBA" id="ARBA00022679"/>
    </source>
</evidence>
<dbReference type="Pfam" id="PF00145">
    <property type="entry name" value="DNA_methylase"/>
    <property type="match status" value="1"/>
</dbReference>
<name>A0ABP0CY84_9PEZI</name>
<comment type="caution">
    <text evidence="11">The sequence shown here is derived from an EMBL/GenBank/DDBJ whole genome shotgun (WGS) entry which is preliminary data.</text>
</comment>
<dbReference type="PROSITE" id="PS51679">
    <property type="entry name" value="SAM_MT_C5"/>
    <property type="match status" value="1"/>
</dbReference>
<feature type="region of interest" description="Disordered" evidence="9">
    <location>
        <begin position="1313"/>
        <end position="1360"/>
    </location>
</feature>
<dbReference type="PRINTS" id="PR00105">
    <property type="entry name" value="C5METTRFRASE"/>
</dbReference>
<dbReference type="InterPro" id="IPR057215">
    <property type="entry name" value="DUF7893"/>
</dbReference>
<dbReference type="InterPro" id="IPR050390">
    <property type="entry name" value="C5-Methyltransferase"/>
</dbReference>
<dbReference type="Gene3D" id="2.30.30.490">
    <property type="match status" value="1"/>
</dbReference>
<keyword evidence="12" id="KW-1185">Reference proteome</keyword>
<dbReference type="InterPro" id="IPR043151">
    <property type="entry name" value="BAH_sf"/>
</dbReference>
<dbReference type="EC" id="2.1.1.37" evidence="2"/>
<evidence type="ECO:0000256" key="5">
    <source>
        <dbReference type="ARBA" id="ARBA00022691"/>
    </source>
</evidence>
<evidence type="ECO:0000256" key="2">
    <source>
        <dbReference type="ARBA" id="ARBA00011975"/>
    </source>
</evidence>
<dbReference type="Gene3D" id="3.90.120.10">
    <property type="entry name" value="DNA Methylase, subunit A, domain 2"/>
    <property type="match status" value="1"/>
</dbReference>
<accession>A0ABP0CY84</accession>